<reference evidence="2 3" key="1">
    <citation type="submission" date="2021-02" db="EMBL/GenBank/DDBJ databases">
        <title>Genome assembly of Pseudopithomyces chartarum.</title>
        <authorList>
            <person name="Jauregui R."/>
            <person name="Singh J."/>
            <person name="Voisey C."/>
        </authorList>
    </citation>
    <scope>NUCLEOTIDE SEQUENCE [LARGE SCALE GENOMIC DNA]</scope>
    <source>
        <strain evidence="2 3">AGR01</strain>
    </source>
</reference>
<feature type="compositionally biased region" description="Low complexity" evidence="1">
    <location>
        <begin position="109"/>
        <end position="122"/>
    </location>
</feature>
<comment type="caution">
    <text evidence="2">The sequence shown here is derived from an EMBL/GenBank/DDBJ whole genome shotgun (WGS) entry which is preliminary data.</text>
</comment>
<evidence type="ECO:0000256" key="1">
    <source>
        <dbReference type="SAM" id="MobiDB-lite"/>
    </source>
</evidence>
<evidence type="ECO:0000313" key="3">
    <source>
        <dbReference type="Proteomes" id="UP001280581"/>
    </source>
</evidence>
<dbReference type="EMBL" id="WVTA01000002">
    <property type="protein sequence ID" value="KAK3215965.1"/>
    <property type="molecule type" value="Genomic_DNA"/>
</dbReference>
<feature type="region of interest" description="Disordered" evidence="1">
    <location>
        <begin position="93"/>
        <end position="122"/>
    </location>
</feature>
<accession>A0AAN6M407</accession>
<name>A0AAN6M407_9PLEO</name>
<protein>
    <submittedName>
        <fullName evidence="2">Uncharacterized protein</fullName>
    </submittedName>
</protein>
<sequence>MHHPHFSHPLLLHPRSPSLTGLNPTPCLTTSNPSTPLPPVNSGHALTALSMILFATPPKNRTPARCPRHNVARFIIAVVGTREIDHFVCNVTDESDLPASGDNGGVLDAAESGGAEAGAVDD</sequence>
<keyword evidence="3" id="KW-1185">Reference proteome</keyword>
<organism evidence="2 3">
    <name type="scientific">Pseudopithomyces chartarum</name>
    <dbReference type="NCBI Taxonomy" id="1892770"/>
    <lineage>
        <taxon>Eukaryota</taxon>
        <taxon>Fungi</taxon>
        <taxon>Dikarya</taxon>
        <taxon>Ascomycota</taxon>
        <taxon>Pezizomycotina</taxon>
        <taxon>Dothideomycetes</taxon>
        <taxon>Pleosporomycetidae</taxon>
        <taxon>Pleosporales</taxon>
        <taxon>Massarineae</taxon>
        <taxon>Didymosphaeriaceae</taxon>
        <taxon>Pseudopithomyces</taxon>
    </lineage>
</organism>
<dbReference type="AlphaFoldDB" id="A0AAN6M407"/>
<feature type="region of interest" description="Disordered" evidence="1">
    <location>
        <begin position="1"/>
        <end position="25"/>
    </location>
</feature>
<feature type="compositionally biased region" description="Low complexity" evidence="1">
    <location>
        <begin position="7"/>
        <end position="25"/>
    </location>
</feature>
<evidence type="ECO:0000313" key="2">
    <source>
        <dbReference type="EMBL" id="KAK3215965.1"/>
    </source>
</evidence>
<gene>
    <name evidence="2" type="ORF">GRF29_8g1682838</name>
</gene>
<dbReference type="Proteomes" id="UP001280581">
    <property type="component" value="Unassembled WGS sequence"/>
</dbReference>
<proteinExistence type="predicted"/>